<dbReference type="AlphaFoldDB" id="A0A4P9C9M2"/>
<evidence type="ECO:0000313" key="4">
    <source>
        <dbReference type="Proteomes" id="UP000218387"/>
    </source>
</evidence>
<protein>
    <recommendedName>
        <fullName evidence="2">UPF0178 protein CPZ25_012485</fullName>
    </recommendedName>
</protein>
<accession>A0A4P9C9M2</accession>
<organism evidence="3 4">
    <name type="scientific">Eubacterium maltosivorans</name>
    <dbReference type="NCBI Taxonomy" id="2041044"/>
    <lineage>
        <taxon>Bacteria</taxon>
        <taxon>Bacillati</taxon>
        <taxon>Bacillota</taxon>
        <taxon>Clostridia</taxon>
        <taxon>Eubacteriales</taxon>
        <taxon>Eubacteriaceae</taxon>
        <taxon>Eubacterium</taxon>
    </lineage>
</organism>
<evidence type="ECO:0000313" key="3">
    <source>
        <dbReference type="EMBL" id="QCT72103.1"/>
    </source>
</evidence>
<dbReference type="KEGG" id="emt:CPZ25_012485"/>
<comment type="similarity">
    <text evidence="1 2">Belongs to the UPF0178 family.</text>
</comment>
<keyword evidence="4" id="KW-1185">Reference proteome</keyword>
<dbReference type="PANTHER" id="PTHR35146">
    <property type="entry name" value="UPF0178 PROTEIN YAII"/>
    <property type="match status" value="1"/>
</dbReference>
<sequence length="151" mass="16814">MRIIIDGDACPKGVRTICEETAASYKIPLLMVADTSHDLEGDDDCEIIRVDQGRDASDYKIVGMAEPQDIIITHDYGLAALVLEKVTAVLSPSGFVYSTANIDELLYQRFLNQKQRQAGHAAKIKKRTPEDDAVFKRMLMTFVAPVELIQE</sequence>
<name>A0A4P9C9M2_EUBML</name>
<dbReference type="HAMAP" id="MF_00489">
    <property type="entry name" value="UPF0178"/>
    <property type="match status" value="1"/>
</dbReference>
<proteinExistence type="inferred from homology"/>
<evidence type="ECO:0000256" key="1">
    <source>
        <dbReference type="ARBA" id="ARBA00008522"/>
    </source>
</evidence>
<dbReference type="InterPro" id="IPR003791">
    <property type="entry name" value="UPF0178"/>
</dbReference>
<dbReference type="PANTHER" id="PTHR35146:SF1">
    <property type="entry name" value="UPF0178 PROTEIN YAII"/>
    <property type="match status" value="1"/>
</dbReference>
<reference evidence="3 4" key="1">
    <citation type="submission" date="2018-05" db="EMBL/GenBank/DDBJ databases">
        <title>Genome comparison of Eubacterium sp.</title>
        <authorList>
            <person name="Feng Y."/>
            <person name="Sanchez-Andrea I."/>
            <person name="Stams A.J.M."/>
            <person name="De Vos W.M."/>
        </authorList>
    </citation>
    <scope>NUCLEOTIDE SEQUENCE [LARGE SCALE GENOMIC DNA]</scope>
    <source>
        <strain evidence="3 4">YI</strain>
    </source>
</reference>
<dbReference type="RefSeq" id="WP_074616489.1">
    <property type="nucleotide sequence ID" value="NZ_CABJDW020000006.1"/>
</dbReference>
<dbReference type="Proteomes" id="UP000218387">
    <property type="component" value="Chromosome"/>
</dbReference>
<dbReference type="Pfam" id="PF02639">
    <property type="entry name" value="DUF188"/>
    <property type="match status" value="1"/>
</dbReference>
<dbReference type="EMBL" id="CP029487">
    <property type="protein sequence ID" value="QCT72103.1"/>
    <property type="molecule type" value="Genomic_DNA"/>
</dbReference>
<gene>
    <name evidence="3" type="ORF">CPZ25_012485</name>
</gene>
<evidence type="ECO:0000256" key="2">
    <source>
        <dbReference type="HAMAP-Rule" id="MF_00489"/>
    </source>
</evidence>